<dbReference type="Proteomes" id="UP000044841">
    <property type="component" value="Unassembled WGS sequence"/>
</dbReference>
<accession>A0A0K6FSW7</accession>
<dbReference type="InterPro" id="IPR036047">
    <property type="entry name" value="F-box-like_dom_sf"/>
</dbReference>
<evidence type="ECO:0000259" key="1">
    <source>
        <dbReference type="PROSITE" id="PS50181"/>
    </source>
</evidence>
<dbReference type="Pfam" id="PF12937">
    <property type="entry name" value="F-box-like"/>
    <property type="match status" value="1"/>
</dbReference>
<dbReference type="EMBL" id="CYGV01000680">
    <property type="protein sequence ID" value="CUA69187.1"/>
    <property type="molecule type" value="Genomic_DNA"/>
</dbReference>
<protein>
    <recommendedName>
        <fullName evidence="1">F-box domain-containing protein</fullName>
    </recommendedName>
</protein>
<dbReference type="InterPro" id="IPR032675">
    <property type="entry name" value="LRR_dom_sf"/>
</dbReference>
<dbReference type="PROSITE" id="PS50181">
    <property type="entry name" value="FBOX"/>
    <property type="match status" value="1"/>
</dbReference>
<evidence type="ECO:0000313" key="2">
    <source>
        <dbReference type="EMBL" id="CUA69187.1"/>
    </source>
</evidence>
<sequence length="480" mass="54812">MTLLNLPSELLEAIFCQLSPSSLASVSLVSRDWRTHAFPHLYHTVYLCFAIHLEELALRMISEYDASPFPVTSHVKELVLDAEFLQTEDMEEYLEEDEDEAVRITEGHMDCLKILASRLTRIQSLSWKLLFIPEDMDIFDTFRAQCPSLRSVHVMMERDFFIGSEGYLSLLPFTNLTELSFSAMDIPWDFDEYFAEPFPRILALSPNLNTLKLDFESKSGEKRYNPDILIAALGDKQSFPHLHTFHVRGHATTDWYEFFTYPESETHPLRQFIARNPGICDLALGNVPGGRLYDQTIPPEELAQLFPSVVYFEGPTFLLCRLVVSSIASQLESLSLNKFELCVYEDAGPLGELRDKISLPNLRKFAILAWECAESVHRDILETIISAAPRLEEIEAKDNQGFEENDILNKISGASRLRKLAISLFYVPSADLFETTDAELASYTAKLACAFPRLEIVKYGEMFTRERACTVLRTRVSHPY</sequence>
<dbReference type="SUPFAM" id="SSF81383">
    <property type="entry name" value="F-box domain"/>
    <property type="match status" value="1"/>
</dbReference>
<feature type="domain" description="F-box" evidence="1">
    <location>
        <begin position="1"/>
        <end position="35"/>
    </location>
</feature>
<keyword evidence="3" id="KW-1185">Reference proteome</keyword>
<evidence type="ECO:0000313" key="3">
    <source>
        <dbReference type="Proteomes" id="UP000044841"/>
    </source>
</evidence>
<dbReference type="AlphaFoldDB" id="A0A0K6FSW7"/>
<proteinExistence type="predicted"/>
<reference evidence="2 3" key="1">
    <citation type="submission" date="2015-07" db="EMBL/GenBank/DDBJ databases">
        <authorList>
            <person name="Noorani M."/>
        </authorList>
    </citation>
    <scope>NUCLEOTIDE SEQUENCE [LARGE SCALE GENOMIC DNA]</scope>
    <source>
        <strain evidence="2">BBA 69670</strain>
    </source>
</reference>
<gene>
    <name evidence="2" type="ORF">RSOLAG22IIIB_08317</name>
</gene>
<dbReference type="Gene3D" id="3.80.10.10">
    <property type="entry name" value="Ribonuclease Inhibitor"/>
    <property type="match status" value="1"/>
</dbReference>
<name>A0A0K6FSW7_9AGAM</name>
<dbReference type="SUPFAM" id="SSF52047">
    <property type="entry name" value="RNI-like"/>
    <property type="match status" value="1"/>
</dbReference>
<organism evidence="2 3">
    <name type="scientific">Rhizoctonia solani</name>
    <dbReference type="NCBI Taxonomy" id="456999"/>
    <lineage>
        <taxon>Eukaryota</taxon>
        <taxon>Fungi</taxon>
        <taxon>Dikarya</taxon>
        <taxon>Basidiomycota</taxon>
        <taxon>Agaricomycotina</taxon>
        <taxon>Agaricomycetes</taxon>
        <taxon>Cantharellales</taxon>
        <taxon>Ceratobasidiaceae</taxon>
        <taxon>Rhizoctonia</taxon>
    </lineage>
</organism>
<dbReference type="InterPro" id="IPR001810">
    <property type="entry name" value="F-box_dom"/>
</dbReference>